<dbReference type="AlphaFoldDB" id="A0A2W7NQT1"/>
<dbReference type="InterPro" id="IPR002508">
    <property type="entry name" value="MurNAc-LAA_cat"/>
</dbReference>
<dbReference type="EC" id="3.5.1.28" evidence="2"/>
<evidence type="ECO:0000313" key="6">
    <source>
        <dbReference type="Proteomes" id="UP000249239"/>
    </source>
</evidence>
<evidence type="ECO:0000256" key="2">
    <source>
        <dbReference type="ARBA" id="ARBA00011901"/>
    </source>
</evidence>
<organism evidence="5 6">
    <name type="scientific">Breznakibacter xylanolyticus</name>
    <dbReference type="NCBI Taxonomy" id="990"/>
    <lineage>
        <taxon>Bacteria</taxon>
        <taxon>Pseudomonadati</taxon>
        <taxon>Bacteroidota</taxon>
        <taxon>Bacteroidia</taxon>
        <taxon>Marinilabiliales</taxon>
        <taxon>Marinilabiliaceae</taxon>
        <taxon>Breznakibacter</taxon>
    </lineage>
</organism>
<dbReference type="GO" id="GO:0008745">
    <property type="term" value="F:N-acetylmuramoyl-L-alanine amidase activity"/>
    <property type="evidence" value="ECO:0007669"/>
    <property type="project" value="UniProtKB-EC"/>
</dbReference>
<name>A0A2W7NQT1_9BACT</name>
<sequence>MKFLFAFILLLMLVPCWVTGQLSGRLQTVVIDPGHGGKDPGAVVKNIREKDVTLAVSLKLGQAIQEHFPGIKVYYTRSTDVFVPLDDRAKLANEKKADLFISIHANWISKSDIAGTETFVLGLHRSQDNLEVAKKENAVIVLEDDYTAKYEGFDPNSTESYIIFELLQNVYLEQSISMASLIEKKFNQQSKRTSRGVKQAGFLVLRQTAMPSVLVELGFLTNANDQRFLTSADGQSSMAASLLSAFKDYKTQFEGQSGVANSVDDKHNAVTVVNSGEGTKAQGGSSIREVTSGTLPVSSVVFRIQVKTSPTPLSKKHSLYKSFNDLWRYTDKGSYKYTTFSTSSHDEAKEKLIEVREKVPDAFIIAFEKNQRITIAEALNKLKQ</sequence>
<dbReference type="EMBL" id="QKZK01000002">
    <property type="protein sequence ID" value="PZX20437.1"/>
    <property type="molecule type" value="Genomic_DNA"/>
</dbReference>
<dbReference type="InterPro" id="IPR050695">
    <property type="entry name" value="N-acetylmuramoyl_amidase_3"/>
</dbReference>
<evidence type="ECO:0000256" key="3">
    <source>
        <dbReference type="ARBA" id="ARBA00022801"/>
    </source>
</evidence>
<comment type="catalytic activity">
    <reaction evidence="1">
        <text>Hydrolyzes the link between N-acetylmuramoyl residues and L-amino acid residues in certain cell-wall glycopeptides.</text>
        <dbReference type="EC" id="3.5.1.28"/>
    </reaction>
</comment>
<evidence type="ECO:0000256" key="1">
    <source>
        <dbReference type="ARBA" id="ARBA00001561"/>
    </source>
</evidence>
<dbReference type="CDD" id="cd02696">
    <property type="entry name" value="MurNAc-LAA"/>
    <property type="match status" value="1"/>
</dbReference>
<keyword evidence="3" id="KW-0378">Hydrolase</keyword>
<reference evidence="5 6" key="1">
    <citation type="submission" date="2018-06" db="EMBL/GenBank/DDBJ databases">
        <title>Genomic Encyclopedia of Archaeal and Bacterial Type Strains, Phase II (KMG-II): from individual species to whole genera.</title>
        <authorList>
            <person name="Goeker M."/>
        </authorList>
    </citation>
    <scope>NUCLEOTIDE SEQUENCE [LARGE SCALE GENOMIC DNA]</scope>
    <source>
        <strain evidence="5 6">DSM 6779</strain>
    </source>
</reference>
<dbReference type="RefSeq" id="WP_170124198.1">
    <property type="nucleotide sequence ID" value="NZ_QKZK01000002.1"/>
</dbReference>
<accession>A0A2W7NQT1</accession>
<dbReference type="PANTHER" id="PTHR30404:SF0">
    <property type="entry name" value="N-ACETYLMURAMOYL-L-ALANINE AMIDASE AMIC"/>
    <property type="match status" value="1"/>
</dbReference>
<feature type="domain" description="MurNAc-LAA" evidence="4">
    <location>
        <begin position="89"/>
        <end position="247"/>
    </location>
</feature>
<gene>
    <name evidence="5" type="ORF">LX69_00436</name>
</gene>
<evidence type="ECO:0000313" key="5">
    <source>
        <dbReference type="EMBL" id="PZX20437.1"/>
    </source>
</evidence>
<keyword evidence="6" id="KW-1185">Reference proteome</keyword>
<proteinExistence type="predicted"/>
<dbReference type="GO" id="GO:0009253">
    <property type="term" value="P:peptidoglycan catabolic process"/>
    <property type="evidence" value="ECO:0007669"/>
    <property type="project" value="InterPro"/>
</dbReference>
<evidence type="ECO:0000259" key="4">
    <source>
        <dbReference type="SMART" id="SM00646"/>
    </source>
</evidence>
<dbReference type="SMART" id="SM00646">
    <property type="entry name" value="Ami_3"/>
    <property type="match status" value="1"/>
</dbReference>
<dbReference type="FunFam" id="3.40.630.40:FF:000005">
    <property type="entry name" value="N-acetylmuramoyl-L-alanine amidase (AmiA)"/>
    <property type="match status" value="1"/>
</dbReference>
<dbReference type="PANTHER" id="PTHR30404">
    <property type="entry name" value="N-ACETYLMURAMOYL-L-ALANINE AMIDASE"/>
    <property type="match status" value="1"/>
</dbReference>
<dbReference type="Gene3D" id="3.40.630.40">
    <property type="entry name" value="Zn-dependent exopeptidases"/>
    <property type="match status" value="1"/>
</dbReference>
<dbReference type="GO" id="GO:0030288">
    <property type="term" value="C:outer membrane-bounded periplasmic space"/>
    <property type="evidence" value="ECO:0007669"/>
    <property type="project" value="TreeGrafter"/>
</dbReference>
<protein>
    <recommendedName>
        <fullName evidence="2">N-acetylmuramoyl-L-alanine amidase</fullName>
        <ecNumber evidence="2">3.5.1.28</ecNumber>
    </recommendedName>
</protein>
<dbReference type="Proteomes" id="UP000249239">
    <property type="component" value="Unassembled WGS sequence"/>
</dbReference>
<comment type="caution">
    <text evidence="5">The sequence shown here is derived from an EMBL/GenBank/DDBJ whole genome shotgun (WGS) entry which is preliminary data.</text>
</comment>
<dbReference type="Pfam" id="PF01520">
    <property type="entry name" value="Amidase_3"/>
    <property type="match status" value="1"/>
</dbReference>
<dbReference type="SUPFAM" id="SSF53187">
    <property type="entry name" value="Zn-dependent exopeptidases"/>
    <property type="match status" value="1"/>
</dbReference>